<sequence length="135" mass="14995">SLRPTTIAMIYKSDQNDDTGLWSIFGNVVNQVTVVATLISKSGKDNSTMFVIDDGTGRIDAFHWNLPDLALEVGTIGEIVEGKYVRATGKIKINNNGRRHLQLSHIRMSSDPHELYYHLADVMVTELVLKRGPVS</sequence>
<dbReference type="GO" id="GO:0005662">
    <property type="term" value="C:DNA replication factor A complex"/>
    <property type="evidence" value="ECO:0007669"/>
    <property type="project" value="TreeGrafter"/>
</dbReference>
<evidence type="ECO:0000256" key="3">
    <source>
        <dbReference type="ARBA" id="ARBA00023242"/>
    </source>
</evidence>
<feature type="non-terminal residue" evidence="5">
    <location>
        <position position="1"/>
    </location>
</feature>
<evidence type="ECO:0000259" key="4">
    <source>
        <dbReference type="Pfam" id="PF01336"/>
    </source>
</evidence>
<evidence type="ECO:0000256" key="1">
    <source>
        <dbReference type="ARBA" id="ARBA00004123"/>
    </source>
</evidence>
<dbReference type="GO" id="GO:0000724">
    <property type="term" value="P:double-strand break repair via homologous recombination"/>
    <property type="evidence" value="ECO:0007669"/>
    <property type="project" value="TreeGrafter"/>
</dbReference>
<accession>A0A0C3AG52</accession>
<dbReference type="STRING" id="765440.A0A0C3AG52"/>
<reference evidence="5 6" key="1">
    <citation type="submission" date="2014-04" db="EMBL/GenBank/DDBJ databases">
        <authorList>
            <consortium name="DOE Joint Genome Institute"/>
            <person name="Kuo A."/>
            <person name="Tarkka M."/>
            <person name="Buscot F."/>
            <person name="Kohler A."/>
            <person name="Nagy L.G."/>
            <person name="Floudas D."/>
            <person name="Copeland A."/>
            <person name="Barry K.W."/>
            <person name="Cichocki N."/>
            <person name="Veneault-Fourrey C."/>
            <person name="LaButti K."/>
            <person name="Lindquist E.A."/>
            <person name="Lipzen A."/>
            <person name="Lundell T."/>
            <person name="Morin E."/>
            <person name="Murat C."/>
            <person name="Sun H."/>
            <person name="Tunlid A."/>
            <person name="Henrissat B."/>
            <person name="Grigoriev I.V."/>
            <person name="Hibbett D.S."/>
            <person name="Martin F."/>
            <person name="Nordberg H.P."/>
            <person name="Cantor M.N."/>
            <person name="Hua S.X."/>
        </authorList>
    </citation>
    <scope>NUCLEOTIDE SEQUENCE [LARGE SCALE GENOMIC DNA]</scope>
    <source>
        <strain evidence="5 6">F 1598</strain>
    </source>
</reference>
<dbReference type="Pfam" id="PF01336">
    <property type="entry name" value="tRNA_anti-codon"/>
    <property type="match status" value="1"/>
</dbReference>
<dbReference type="InterPro" id="IPR040260">
    <property type="entry name" value="RFA2-like"/>
</dbReference>
<evidence type="ECO:0000256" key="2">
    <source>
        <dbReference type="ARBA" id="ARBA00023125"/>
    </source>
</evidence>
<dbReference type="PANTHER" id="PTHR13989:SF16">
    <property type="entry name" value="REPLICATION PROTEIN A2"/>
    <property type="match status" value="1"/>
</dbReference>
<dbReference type="SUPFAM" id="SSF50249">
    <property type="entry name" value="Nucleic acid-binding proteins"/>
    <property type="match status" value="1"/>
</dbReference>
<keyword evidence="6" id="KW-1185">Reference proteome</keyword>
<protein>
    <recommendedName>
        <fullName evidence="4">OB domain-containing protein</fullName>
    </recommendedName>
</protein>
<evidence type="ECO:0000313" key="5">
    <source>
        <dbReference type="EMBL" id="KIM72798.1"/>
    </source>
</evidence>
<dbReference type="GO" id="GO:0003697">
    <property type="term" value="F:single-stranded DNA binding"/>
    <property type="evidence" value="ECO:0007669"/>
    <property type="project" value="TreeGrafter"/>
</dbReference>
<keyword evidence="3" id="KW-0539">Nucleus</keyword>
<reference evidence="6" key="2">
    <citation type="submission" date="2015-01" db="EMBL/GenBank/DDBJ databases">
        <title>Evolutionary Origins and Diversification of the Mycorrhizal Mutualists.</title>
        <authorList>
            <consortium name="DOE Joint Genome Institute"/>
            <consortium name="Mycorrhizal Genomics Consortium"/>
            <person name="Kohler A."/>
            <person name="Kuo A."/>
            <person name="Nagy L.G."/>
            <person name="Floudas D."/>
            <person name="Copeland A."/>
            <person name="Barry K.W."/>
            <person name="Cichocki N."/>
            <person name="Veneault-Fourrey C."/>
            <person name="LaButti K."/>
            <person name="Lindquist E.A."/>
            <person name="Lipzen A."/>
            <person name="Lundell T."/>
            <person name="Morin E."/>
            <person name="Murat C."/>
            <person name="Riley R."/>
            <person name="Ohm R."/>
            <person name="Sun H."/>
            <person name="Tunlid A."/>
            <person name="Henrissat B."/>
            <person name="Grigoriev I.V."/>
            <person name="Hibbett D.S."/>
            <person name="Martin F."/>
        </authorList>
    </citation>
    <scope>NUCLEOTIDE SEQUENCE [LARGE SCALE GENOMIC DNA]</scope>
    <source>
        <strain evidence="6">F 1598</strain>
    </source>
</reference>
<dbReference type="GO" id="GO:0006289">
    <property type="term" value="P:nucleotide-excision repair"/>
    <property type="evidence" value="ECO:0007669"/>
    <property type="project" value="TreeGrafter"/>
</dbReference>
<dbReference type="GO" id="GO:0006260">
    <property type="term" value="P:DNA replication"/>
    <property type="evidence" value="ECO:0007669"/>
    <property type="project" value="TreeGrafter"/>
</dbReference>
<dbReference type="HOGENOM" id="CLU_1890766_0_0_1"/>
<dbReference type="InterPro" id="IPR004365">
    <property type="entry name" value="NA-bd_OB_tRNA"/>
</dbReference>
<dbReference type="Proteomes" id="UP000054166">
    <property type="component" value="Unassembled WGS sequence"/>
</dbReference>
<gene>
    <name evidence="5" type="ORF">PILCRDRAFT_56417</name>
</gene>
<dbReference type="OrthoDB" id="25571at2759"/>
<proteinExistence type="predicted"/>
<dbReference type="AlphaFoldDB" id="A0A0C3AG52"/>
<evidence type="ECO:0000313" key="6">
    <source>
        <dbReference type="Proteomes" id="UP000054166"/>
    </source>
</evidence>
<dbReference type="Gene3D" id="2.40.50.140">
    <property type="entry name" value="Nucleic acid-binding proteins"/>
    <property type="match status" value="1"/>
</dbReference>
<comment type="subcellular location">
    <subcellularLocation>
        <location evidence="1">Nucleus</location>
    </subcellularLocation>
</comment>
<feature type="non-terminal residue" evidence="5">
    <location>
        <position position="135"/>
    </location>
</feature>
<name>A0A0C3AG52_PILCF</name>
<dbReference type="GO" id="GO:0000781">
    <property type="term" value="C:chromosome, telomeric region"/>
    <property type="evidence" value="ECO:0007669"/>
    <property type="project" value="TreeGrafter"/>
</dbReference>
<keyword evidence="2" id="KW-0238">DNA-binding</keyword>
<dbReference type="InParanoid" id="A0A0C3AG52"/>
<dbReference type="PANTHER" id="PTHR13989">
    <property type="entry name" value="REPLICATION PROTEIN A-RELATED"/>
    <property type="match status" value="1"/>
</dbReference>
<dbReference type="EMBL" id="KN833106">
    <property type="protein sequence ID" value="KIM72798.1"/>
    <property type="molecule type" value="Genomic_DNA"/>
</dbReference>
<dbReference type="InterPro" id="IPR012340">
    <property type="entry name" value="NA-bd_OB-fold"/>
</dbReference>
<organism evidence="5 6">
    <name type="scientific">Piloderma croceum (strain F 1598)</name>
    <dbReference type="NCBI Taxonomy" id="765440"/>
    <lineage>
        <taxon>Eukaryota</taxon>
        <taxon>Fungi</taxon>
        <taxon>Dikarya</taxon>
        <taxon>Basidiomycota</taxon>
        <taxon>Agaricomycotina</taxon>
        <taxon>Agaricomycetes</taxon>
        <taxon>Agaricomycetidae</taxon>
        <taxon>Atheliales</taxon>
        <taxon>Atheliaceae</taxon>
        <taxon>Piloderma</taxon>
    </lineage>
</organism>
<dbReference type="GO" id="GO:0035861">
    <property type="term" value="C:site of double-strand break"/>
    <property type="evidence" value="ECO:0007669"/>
    <property type="project" value="TreeGrafter"/>
</dbReference>
<feature type="domain" description="OB" evidence="4">
    <location>
        <begin position="32"/>
        <end position="107"/>
    </location>
</feature>